<protein>
    <submittedName>
        <fullName evidence="1">Uncharacterized protein</fullName>
    </submittedName>
</protein>
<dbReference type="InterPro" id="IPR001227">
    <property type="entry name" value="Ac_transferase_dom_sf"/>
</dbReference>
<sequence>MLTAYAVAGSRTLRDFEKYGTVAVRLAMLIGVATDVQDAWHEPAKSYVAAWRTPEQGEQLKELVSWYIQKAYFTVLYDERRVTITTAAQWIRLLSFANSRVLV</sequence>
<proteinExistence type="predicted"/>
<dbReference type="EMBL" id="JAWHQM010000021">
    <property type="protein sequence ID" value="KAK5631814.1"/>
    <property type="molecule type" value="Genomic_DNA"/>
</dbReference>
<accession>A0AAN7UVB6</accession>
<dbReference type="GO" id="GO:0016740">
    <property type="term" value="F:transferase activity"/>
    <property type="evidence" value="ECO:0007669"/>
    <property type="project" value="InterPro"/>
</dbReference>
<name>A0AAN7UVB6_9PEZI</name>
<dbReference type="Gene3D" id="3.40.366.10">
    <property type="entry name" value="Malonyl-Coenzyme A Acyl Carrier Protein, domain 2"/>
    <property type="match status" value="1"/>
</dbReference>
<gene>
    <name evidence="1" type="ORF">RRF57_007528</name>
</gene>
<evidence type="ECO:0000313" key="2">
    <source>
        <dbReference type="Proteomes" id="UP001305414"/>
    </source>
</evidence>
<comment type="caution">
    <text evidence="1">The sequence shown here is derived from an EMBL/GenBank/DDBJ whole genome shotgun (WGS) entry which is preliminary data.</text>
</comment>
<dbReference type="Proteomes" id="UP001305414">
    <property type="component" value="Unassembled WGS sequence"/>
</dbReference>
<dbReference type="AlphaFoldDB" id="A0AAN7UVB6"/>
<evidence type="ECO:0000313" key="1">
    <source>
        <dbReference type="EMBL" id="KAK5631814.1"/>
    </source>
</evidence>
<reference evidence="1 2" key="1">
    <citation type="submission" date="2023-10" db="EMBL/GenBank/DDBJ databases">
        <title>Draft genome sequence of Xylaria bambusicola isolate GMP-LS, the root and basal stem rot pathogen of sugarcane in Indonesia.</title>
        <authorList>
            <person name="Selvaraj P."/>
            <person name="Muralishankar V."/>
            <person name="Muruganantham S."/>
            <person name="Sp S."/>
            <person name="Haryani S."/>
            <person name="Lau K.J.X."/>
            <person name="Naqvi N.I."/>
        </authorList>
    </citation>
    <scope>NUCLEOTIDE SEQUENCE [LARGE SCALE GENOMIC DNA]</scope>
    <source>
        <strain evidence="1">GMP-LS</strain>
    </source>
</reference>
<keyword evidence="2" id="KW-1185">Reference proteome</keyword>
<organism evidence="1 2">
    <name type="scientific">Xylaria bambusicola</name>
    <dbReference type="NCBI Taxonomy" id="326684"/>
    <lineage>
        <taxon>Eukaryota</taxon>
        <taxon>Fungi</taxon>
        <taxon>Dikarya</taxon>
        <taxon>Ascomycota</taxon>
        <taxon>Pezizomycotina</taxon>
        <taxon>Sordariomycetes</taxon>
        <taxon>Xylariomycetidae</taxon>
        <taxon>Xylariales</taxon>
        <taxon>Xylariaceae</taxon>
        <taxon>Xylaria</taxon>
    </lineage>
</organism>